<keyword evidence="1" id="KW-0479">Metal-binding</keyword>
<sequence length="277" mass="31182">MFELRCTVRRCSERLERRDHSLTCASGHHFDQAKEGYWNLLQPQDRKSKNPGDSDTAVLARHRWLARGYASGLIESIQPWVERTTQRDAEPPPRTLDLGCGEGSFGPALFSKESAGYCGIDLSKRAIKLAARRWPAGTWVLANADRCLPTSDRSVDRVVSLFGRRPASEISRVLCPNGFCIVAVPAEDDLIELRQQVQKAGHRRSRWERVAEEMAEAGLELAEHKRWEHRAELLPDAIADALAMTYRGARHSQQNSLESMTATEVTMSADLLLLRHV</sequence>
<feature type="binding site" evidence="1">
    <location>
        <position position="28"/>
    </location>
    <ligand>
        <name>Zn(2+)</name>
        <dbReference type="ChEBI" id="CHEBI:29105"/>
    </ligand>
</feature>
<reference evidence="5 6" key="1">
    <citation type="submission" date="2019-02" db="EMBL/GenBank/DDBJ databases">
        <title>Deep-cultivation of Planctomycetes and their phenomic and genomic characterization uncovers novel biology.</title>
        <authorList>
            <person name="Wiegand S."/>
            <person name="Jogler M."/>
            <person name="Boedeker C."/>
            <person name="Pinto D."/>
            <person name="Vollmers J."/>
            <person name="Rivas-Marin E."/>
            <person name="Kohn T."/>
            <person name="Peeters S.H."/>
            <person name="Heuer A."/>
            <person name="Rast P."/>
            <person name="Oberbeckmann S."/>
            <person name="Bunk B."/>
            <person name="Jeske O."/>
            <person name="Meyerdierks A."/>
            <person name="Storesund J.E."/>
            <person name="Kallscheuer N."/>
            <person name="Luecker S."/>
            <person name="Lage O.M."/>
            <person name="Pohl T."/>
            <person name="Merkel B.J."/>
            <person name="Hornburger P."/>
            <person name="Mueller R.-W."/>
            <person name="Bruemmer F."/>
            <person name="Labrenz M."/>
            <person name="Spormann A.M."/>
            <person name="Op Den Camp H."/>
            <person name="Overmann J."/>
            <person name="Amann R."/>
            <person name="Jetten M.S.M."/>
            <person name="Mascher T."/>
            <person name="Medema M.H."/>
            <person name="Devos D.P."/>
            <person name="Kaster A.-K."/>
            <person name="Ovreas L."/>
            <person name="Rohde M."/>
            <person name="Galperin M.Y."/>
            <person name="Jogler C."/>
        </authorList>
    </citation>
    <scope>NUCLEOTIDE SEQUENCE [LARGE SCALE GENOMIC DNA]</scope>
    <source>
        <strain evidence="5 6">Poly41</strain>
    </source>
</reference>
<dbReference type="GO" id="GO:0046872">
    <property type="term" value="F:metal ion binding"/>
    <property type="evidence" value="ECO:0007669"/>
    <property type="project" value="UniProtKB-KW"/>
</dbReference>
<protein>
    <submittedName>
        <fullName evidence="5">23S rRNA (Guanine(745)-N(1))-methyltransferase</fullName>
        <ecNumber evidence="5">2.1.1.187</ecNumber>
    </submittedName>
</protein>
<name>A0A5C6DDU4_9BACT</name>
<dbReference type="CDD" id="cd02440">
    <property type="entry name" value="AdoMet_MTases"/>
    <property type="match status" value="1"/>
</dbReference>
<dbReference type="AlphaFoldDB" id="A0A5C6DDU4"/>
<dbReference type="PANTHER" id="PTHR42912:SF45">
    <property type="entry name" value="23S RRNA (GUANINE(745)-N(1))-METHYLTRANSFERASE"/>
    <property type="match status" value="1"/>
</dbReference>
<proteinExistence type="predicted"/>
<organism evidence="5 6">
    <name type="scientific">Novipirellula artificiosorum</name>
    <dbReference type="NCBI Taxonomy" id="2528016"/>
    <lineage>
        <taxon>Bacteria</taxon>
        <taxon>Pseudomonadati</taxon>
        <taxon>Planctomycetota</taxon>
        <taxon>Planctomycetia</taxon>
        <taxon>Pirellulales</taxon>
        <taxon>Pirellulaceae</taxon>
        <taxon>Novipirellula</taxon>
    </lineage>
</organism>
<evidence type="ECO:0000313" key="5">
    <source>
        <dbReference type="EMBL" id="TWU34970.1"/>
    </source>
</evidence>
<keyword evidence="5" id="KW-0808">Transferase</keyword>
<dbReference type="InterPro" id="IPR029063">
    <property type="entry name" value="SAM-dependent_MTases_sf"/>
</dbReference>
<dbReference type="InterPro" id="IPR016718">
    <property type="entry name" value="rRNA_m1G-MeTrfase_A_prd"/>
</dbReference>
<keyword evidence="1" id="KW-0862">Zinc</keyword>
<evidence type="ECO:0000256" key="2">
    <source>
        <dbReference type="PIRSR" id="PIRSR018249-2"/>
    </source>
</evidence>
<dbReference type="Proteomes" id="UP000319143">
    <property type="component" value="Unassembled WGS sequence"/>
</dbReference>
<dbReference type="InterPro" id="IPR041698">
    <property type="entry name" value="Methyltransf_25"/>
</dbReference>
<dbReference type="InterPro" id="IPR048647">
    <property type="entry name" value="RlmA_N"/>
</dbReference>
<dbReference type="SUPFAM" id="SSF53335">
    <property type="entry name" value="S-adenosyl-L-methionine-dependent methyltransferases"/>
    <property type="match status" value="1"/>
</dbReference>
<evidence type="ECO:0000256" key="1">
    <source>
        <dbReference type="PIRSR" id="PIRSR018249-1"/>
    </source>
</evidence>
<keyword evidence="6" id="KW-1185">Reference proteome</keyword>
<dbReference type="RefSeq" id="WP_146528392.1">
    <property type="nucleotide sequence ID" value="NZ_SJPV01000007.1"/>
</dbReference>
<feature type="binding site" evidence="1">
    <location>
        <position position="24"/>
    </location>
    <ligand>
        <name>Zn(2+)</name>
        <dbReference type="ChEBI" id="CHEBI:29105"/>
    </ligand>
</feature>
<dbReference type="PIRSF" id="PIRSF018249">
    <property type="entry name" value="MyrA_prd"/>
    <property type="match status" value="1"/>
</dbReference>
<feature type="domain" description="Methyltransferase" evidence="3">
    <location>
        <begin position="96"/>
        <end position="178"/>
    </location>
</feature>
<keyword evidence="2" id="KW-0949">S-adenosyl-L-methionine</keyword>
<dbReference type="EC" id="2.1.1.187" evidence="5"/>
<keyword evidence="5" id="KW-0489">Methyltransferase</keyword>
<feature type="domain" description="23S rRNA (guanine(745)-N(1))-methyltransferase N-terminal" evidence="4">
    <location>
        <begin position="11"/>
        <end position="49"/>
    </location>
</feature>
<dbReference type="Gene3D" id="3.40.50.150">
    <property type="entry name" value="Vaccinia Virus protein VP39"/>
    <property type="match status" value="1"/>
</dbReference>
<evidence type="ECO:0000313" key="6">
    <source>
        <dbReference type="Proteomes" id="UP000319143"/>
    </source>
</evidence>
<feature type="binding site" evidence="2">
    <location>
        <begin position="102"/>
        <end position="103"/>
    </location>
    <ligand>
        <name>S-adenosyl-L-methionine</name>
        <dbReference type="ChEBI" id="CHEBI:59789"/>
    </ligand>
</feature>
<dbReference type="OrthoDB" id="5522265at2"/>
<gene>
    <name evidence="5" type="primary">rlmA</name>
    <name evidence="5" type="ORF">Poly41_41140</name>
</gene>
<dbReference type="InterPro" id="IPR050508">
    <property type="entry name" value="Methyltransf_Superfamily"/>
</dbReference>
<evidence type="ECO:0000259" key="4">
    <source>
        <dbReference type="Pfam" id="PF21302"/>
    </source>
</evidence>
<evidence type="ECO:0000259" key="3">
    <source>
        <dbReference type="Pfam" id="PF13649"/>
    </source>
</evidence>
<accession>A0A5C6DDU4</accession>
<dbReference type="GO" id="GO:0052911">
    <property type="term" value="F:23S rRNA (guanine(745)-N(1))-methyltransferase activity"/>
    <property type="evidence" value="ECO:0007669"/>
    <property type="project" value="UniProtKB-EC"/>
</dbReference>
<dbReference type="PANTHER" id="PTHR42912">
    <property type="entry name" value="METHYLTRANSFERASE"/>
    <property type="match status" value="1"/>
</dbReference>
<comment type="caution">
    <text evidence="5">The sequence shown here is derived from an EMBL/GenBank/DDBJ whole genome shotgun (WGS) entry which is preliminary data.</text>
</comment>
<dbReference type="Pfam" id="PF21302">
    <property type="entry name" value="Zn_ribbon_RlmA"/>
    <property type="match status" value="1"/>
</dbReference>
<dbReference type="EMBL" id="SJPV01000007">
    <property type="protein sequence ID" value="TWU34970.1"/>
    <property type="molecule type" value="Genomic_DNA"/>
</dbReference>
<dbReference type="Pfam" id="PF13649">
    <property type="entry name" value="Methyltransf_25"/>
    <property type="match status" value="1"/>
</dbReference>